<dbReference type="OrthoDB" id="3618637at2"/>
<dbReference type="PATRIC" id="fig|749927.5.peg.7570"/>
<name>A0A0H3DFU8_AMYMU</name>
<dbReference type="AlphaFoldDB" id="A0A0H3DFU8"/>
<evidence type="ECO:0000313" key="2">
    <source>
        <dbReference type="EMBL" id="ADJ48998.1"/>
    </source>
</evidence>
<accession>A0A0H3DFU8</accession>
<dbReference type="InterPro" id="IPR029063">
    <property type="entry name" value="SAM-dependent_MTases_sf"/>
</dbReference>
<dbReference type="GO" id="GO:0003677">
    <property type="term" value="F:DNA binding"/>
    <property type="evidence" value="ECO:0007669"/>
    <property type="project" value="InterPro"/>
</dbReference>
<reference evidence="2 3" key="1">
    <citation type="journal article" date="2010" name="Cell Res.">
        <title>Complete genome sequence of the rifamycin SV-producing Amycolatopsis mediterranei U32 revealed its genetic characteristics in phylogeny and metabolism.</title>
        <authorList>
            <person name="Zhao W."/>
            <person name="Zhong Y."/>
            <person name="Yuan H."/>
            <person name="Wang J."/>
            <person name="Zheng H."/>
            <person name="Wang Y."/>
            <person name="Cen X."/>
            <person name="Xu F."/>
            <person name="Bai J."/>
            <person name="Han X."/>
            <person name="Lu G."/>
            <person name="Zhu Y."/>
            <person name="Shao Z."/>
            <person name="Yan H."/>
            <person name="Li C."/>
            <person name="Peng N."/>
            <person name="Zhang Z."/>
            <person name="Zhang Y."/>
            <person name="Lin W."/>
            <person name="Fan Y."/>
            <person name="Qin Z."/>
            <person name="Hu Y."/>
            <person name="Zhu B."/>
            <person name="Wang S."/>
            <person name="Ding X."/>
            <person name="Zhao G.P."/>
        </authorList>
    </citation>
    <scope>NUCLEOTIDE SEQUENCE [LARGE SCALE GENOMIC DNA]</scope>
    <source>
        <strain evidence="3">U-32</strain>
    </source>
</reference>
<dbReference type="GO" id="GO:0008170">
    <property type="term" value="F:N-methyltransferase activity"/>
    <property type="evidence" value="ECO:0007669"/>
    <property type="project" value="InterPro"/>
</dbReference>
<dbReference type="EMBL" id="CP002000">
    <property type="protein sequence ID" value="ADJ48998.1"/>
    <property type="molecule type" value="Genomic_DNA"/>
</dbReference>
<evidence type="ECO:0000313" key="3">
    <source>
        <dbReference type="Proteomes" id="UP000000328"/>
    </source>
</evidence>
<dbReference type="eggNOG" id="COG0286">
    <property type="taxonomic scope" value="Bacteria"/>
</dbReference>
<protein>
    <recommendedName>
        <fullName evidence="1">DNA methylase adenine-specific domain-containing protein</fullName>
    </recommendedName>
</protein>
<dbReference type="InterPro" id="IPR003356">
    <property type="entry name" value="DNA_methylase_A-5"/>
</dbReference>
<proteinExistence type="predicted"/>
<feature type="domain" description="DNA methylase adenine-specific" evidence="1">
    <location>
        <begin position="158"/>
        <end position="259"/>
    </location>
</feature>
<dbReference type="SUPFAM" id="SSF53335">
    <property type="entry name" value="S-adenosyl-L-methionine-dependent methyltransferases"/>
    <property type="match status" value="1"/>
</dbReference>
<sequence length="290" mass="30619">MEDAMNHRAGAAGPGNPINAECHALKIAVEVAQAWHKGGGPDRPEVPLGVVATLALASLATHRKAEVAEWVRGRSAAEFLGFARWVWRAVLVQRPDVLRLAAPIVGWLDGTDEQLADRIKRTADAALAAGQLELTSGDRRFDADLLGPVLGALRSPAATKVDAQMYTPGDVALALTSVMLGDVKPGQAFVDDTIGTGGLFRAAAQVIRHRGLAPAAIAWYGADVDELAIAAAAVNSVIWQLGPNVILYVGDPLAEPDWSAAAAQQKVQFHREVHALRGVLAALDLENTPR</sequence>
<dbReference type="Proteomes" id="UP000000328">
    <property type="component" value="Chromosome"/>
</dbReference>
<gene>
    <name evidence="2" type="ordered locus">AMED_7282</name>
</gene>
<organism evidence="2 3">
    <name type="scientific">Amycolatopsis mediterranei (strain U-32)</name>
    <dbReference type="NCBI Taxonomy" id="749927"/>
    <lineage>
        <taxon>Bacteria</taxon>
        <taxon>Bacillati</taxon>
        <taxon>Actinomycetota</taxon>
        <taxon>Actinomycetes</taxon>
        <taxon>Pseudonocardiales</taxon>
        <taxon>Pseudonocardiaceae</taxon>
        <taxon>Amycolatopsis</taxon>
    </lineage>
</organism>
<evidence type="ECO:0000259" key="1">
    <source>
        <dbReference type="Pfam" id="PF02384"/>
    </source>
</evidence>
<dbReference type="Pfam" id="PF02384">
    <property type="entry name" value="N6_Mtase"/>
    <property type="match status" value="1"/>
</dbReference>
<dbReference type="KEGG" id="amd:AMED_7282"/>
<dbReference type="Gene3D" id="3.40.50.150">
    <property type="entry name" value="Vaccinia Virus protein VP39"/>
    <property type="match status" value="1"/>
</dbReference>
<dbReference type="HOGENOM" id="CLU_063211_0_0_11"/>